<evidence type="ECO:0000256" key="4">
    <source>
        <dbReference type="ARBA" id="ARBA00022692"/>
    </source>
</evidence>
<feature type="transmembrane region" description="Helical" evidence="8">
    <location>
        <begin position="491"/>
        <end position="509"/>
    </location>
</feature>
<dbReference type="InterPro" id="IPR049278">
    <property type="entry name" value="MS_channel_C"/>
</dbReference>
<dbReference type="SUPFAM" id="SSF82861">
    <property type="entry name" value="Mechanosensitive channel protein MscS (YggB), transmembrane region"/>
    <property type="match status" value="1"/>
</dbReference>
<dbReference type="PANTHER" id="PTHR30566">
    <property type="entry name" value="YNAI-RELATED MECHANOSENSITIVE ION CHANNEL"/>
    <property type="match status" value="1"/>
</dbReference>
<evidence type="ECO:0000256" key="1">
    <source>
        <dbReference type="ARBA" id="ARBA00004651"/>
    </source>
</evidence>
<feature type="transmembrane region" description="Helical" evidence="8">
    <location>
        <begin position="521"/>
        <end position="539"/>
    </location>
</feature>
<feature type="domain" description="Mechanosensitive ion channel MscS C-terminal" evidence="10">
    <location>
        <begin position="682"/>
        <end position="765"/>
    </location>
</feature>
<evidence type="ECO:0000256" key="2">
    <source>
        <dbReference type="ARBA" id="ARBA00008017"/>
    </source>
</evidence>
<keyword evidence="4 8" id="KW-0812">Transmembrane</keyword>
<dbReference type="Proteomes" id="UP001549204">
    <property type="component" value="Unassembled WGS sequence"/>
</dbReference>
<protein>
    <submittedName>
        <fullName evidence="11">Small-conductance mechanosensitive channel</fullName>
    </submittedName>
</protein>
<dbReference type="Gene3D" id="2.30.30.60">
    <property type="match status" value="1"/>
</dbReference>
<feature type="transmembrane region" description="Helical" evidence="8">
    <location>
        <begin position="559"/>
        <end position="579"/>
    </location>
</feature>
<dbReference type="SUPFAM" id="SSF50182">
    <property type="entry name" value="Sm-like ribonucleoproteins"/>
    <property type="match status" value="1"/>
</dbReference>
<evidence type="ECO:0000256" key="7">
    <source>
        <dbReference type="SAM" id="MobiDB-lite"/>
    </source>
</evidence>
<keyword evidence="3" id="KW-1003">Cell membrane</keyword>
<dbReference type="Pfam" id="PF21082">
    <property type="entry name" value="MS_channel_3rd"/>
    <property type="match status" value="1"/>
</dbReference>
<dbReference type="SUPFAM" id="SSF82689">
    <property type="entry name" value="Mechanosensitive channel protein MscS (YggB), C-terminal domain"/>
    <property type="match status" value="1"/>
</dbReference>
<evidence type="ECO:0000259" key="10">
    <source>
        <dbReference type="Pfam" id="PF21082"/>
    </source>
</evidence>
<sequence>MSGVPVASASQDRLASVLIRMIALIVALALAGLLPLLQQANAQETADWTGANWNGVWDTKWRGGGAEITFEQTGADVKGVYPLYNGRIEAKAEGGNLVGRWFEGDRQGAFLFVQSPDGESFMGRFETATAEWWTGVRVSAVEDIRVDQTSPMTTMRSFLQAMNESGADNVPRATGGGMGLAARAAGLVDVAEADRGGLNMPDYTKLLFNVIDNATFRLWSLPHDAIAGDEVRAKLQQYGTNVFFDVTFRRRQSEWFIVGPPSGLLQAKLAEFQAARGEAVDWVDDPAKLASPRDTFKVLLSGVTEAGNMAQAALNLRDYNPAVRADEAVLLERYLKKVIDRIGYVYWQEIPDDPISNTPYVYFEHPSGNIVVGPVETDSAGTGKGKIWQFTPETLANIRTLYADVEEVPVAPEFAAFASTDPFFATRGLAREISPRLLTRAGPMERWQWWMLGLAVLAGIVFGFIANAVISFFTPSQNRSQRSGFLRVVEWAVRSIFLGLFLLVTLRPLGLPQVVAAPVKAVAWSLIVIGFVPVIWHLIGRIADRYRSMWQVPGYHDTLISLSTGVARVAVLIVAFLLLAEVLAIPYEGVIAGLGIGGLAVALAAQPTLQNFLSGLTLYADRPVSVGDFCKFGGQSGTIEHIGMRSTRIRSPDRTIISVPNSDFAGMQIENYAHRDRTRFATTLQLRYETTPDQLRYTLAELRKLLIAHPRVIDDPCHVRFIGFGPYSLDIEVSTYIMTADGSEFLAIREDILLSIINIMDDAGTQFAFPSQLEYTAADLPADEEKRIAAEKRVRDWREAENLPFPDFSQIEKLALNNTHAYPPQGSAQYHEMKPAPTSTAAGATREKLRWSLPWKKGA</sequence>
<dbReference type="InterPro" id="IPR023408">
    <property type="entry name" value="MscS_beta-dom_sf"/>
</dbReference>
<dbReference type="EMBL" id="JBEPMC010000003">
    <property type="protein sequence ID" value="MET3579042.1"/>
    <property type="molecule type" value="Genomic_DNA"/>
</dbReference>
<proteinExistence type="inferred from homology"/>
<name>A0ABV2GL71_9HYPH</name>
<evidence type="ECO:0000256" key="8">
    <source>
        <dbReference type="SAM" id="Phobius"/>
    </source>
</evidence>
<keyword evidence="5 8" id="KW-1133">Transmembrane helix</keyword>
<dbReference type="Gene3D" id="3.30.70.100">
    <property type="match status" value="1"/>
</dbReference>
<dbReference type="PANTHER" id="PTHR30566:SF5">
    <property type="entry name" value="MECHANOSENSITIVE ION CHANNEL PROTEIN 1, MITOCHONDRIAL-RELATED"/>
    <property type="match status" value="1"/>
</dbReference>
<dbReference type="RefSeq" id="WP_354490156.1">
    <property type="nucleotide sequence ID" value="NZ_JBEPMC010000003.1"/>
</dbReference>
<dbReference type="InterPro" id="IPR011066">
    <property type="entry name" value="MscS_channel_C_sf"/>
</dbReference>
<keyword evidence="6 8" id="KW-0472">Membrane</keyword>
<evidence type="ECO:0000259" key="9">
    <source>
        <dbReference type="Pfam" id="PF00924"/>
    </source>
</evidence>
<reference evidence="11 12" key="1">
    <citation type="submission" date="2024-06" db="EMBL/GenBank/DDBJ databases">
        <title>Genomic Encyclopedia of Type Strains, Phase IV (KMG-IV): sequencing the most valuable type-strain genomes for metagenomic binning, comparative biology and taxonomic classification.</title>
        <authorList>
            <person name="Goeker M."/>
        </authorList>
    </citation>
    <scope>NUCLEOTIDE SEQUENCE [LARGE SCALE GENOMIC DNA]</scope>
    <source>
        <strain evidence="11 12">DSM 100022</strain>
    </source>
</reference>
<accession>A0ABV2GL71</accession>
<feature type="domain" description="Mechanosensitive ion channel MscS" evidence="9">
    <location>
        <begin position="608"/>
        <end position="673"/>
    </location>
</feature>
<dbReference type="InterPro" id="IPR010920">
    <property type="entry name" value="LSM_dom_sf"/>
</dbReference>
<dbReference type="InterPro" id="IPR011014">
    <property type="entry name" value="MscS_channel_TM-2"/>
</dbReference>
<evidence type="ECO:0000256" key="6">
    <source>
        <dbReference type="ARBA" id="ARBA00023136"/>
    </source>
</evidence>
<feature type="transmembrane region" description="Helical" evidence="8">
    <location>
        <begin position="585"/>
        <end position="605"/>
    </location>
</feature>
<feature type="region of interest" description="Disordered" evidence="7">
    <location>
        <begin position="824"/>
        <end position="859"/>
    </location>
</feature>
<dbReference type="Gene3D" id="1.10.287.1260">
    <property type="match status" value="1"/>
</dbReference>
<organism evidence="11 12">
    <name type="scientific">Mesorhizobium robiniae</name>
    <dbReference type="NCBI Taxonomy" id="559315"/>
    <lineage>
        <taxon>Bacteria</taxon>
        <taxon>Pseudomonadati</taxon>
        <taxon>Pseudomonadota</taxon>
        <taxon>Alphaproteobacteria</taxon>
        <taxon>Hyphomicrobiales</taxon>
        <taxon>Phyllobacteriaceae</taxon>
        <taxon>Mesorhizobium</taxon>
    </lineage>
</organism>
<evidence type="ECO:0000313" key="11">
    <source>
        <dbReference type="EMBL" id="MET3579042.1"/>
    </source>
</evidence>
<evidence type="ECO:0000256" key="5">
    <source>
        <dbReference type="ARBA" id="ARBA00022989"/>
    </source>
</evidence>
<gene>
    <name evidence="11" type="ORF">ABID19_002067</name>
</gene>
<feature type="transmembrane region" description="Helical" evidence="8">
    <location>
        <begin position="447"/>
        <end position="470"/>
    </location>
</feature>
<evidence type="ECO:0000313" key="12">
    <source>
        <dbReference type="Proteomes" id="UP001549204"/>
    </source>
</evidence>
<evidence type="ECO:0000256" key="3">
    <source>
        <dbReference type="ARBA" id="ARBA00022475"/>
    </source>
</evidence>
<dbReference type="InterPro" id="IPR006685">
    <property type="entry name" value="MscS_channel_2nd"/>
</dbReference>
<keyword evidence="12" id="KW-1185">Reference proteome</keyword>
<comment type="similarity">
    <text evidence="2">Belongs to the MscS (TC 1.A.23) family.</text>
</comment>
<comment type="caution">
    <text evidence="11">The sequence shown here is derived from an EMBL/GenBank/DDBJ whole genome shotgun (WGS) entry which is preliminary data.</text>
</comment>
<dbReference type="Pfam" id="PF00924">
    <property type="entry name" value="MS_channel_2nd"/>
    <property type="match status" value="1"/>
</dbReference>
<comment type="subcellular location">
    <subcellularLocation>
        <location evidence="1">Cell membrane</location>
        <topology evidence="1">Multi-pass membrane protein</topology>
    </subcellularLocation>
</comment>